<name>A0A1B9FYW9_9TREE</name>
<reference evidence="3" key="2">
    <citation type="submission" date="2013-07" db="EMBL/GenBank/DDBJ databases">
        <authorList>
            <consortium name="The Broad Institute Genome Sequencing Platform"/>
            <person name="Cuomo C."/>
            <person name="Litvintseva A."/>
            <person name="Chen Y."/>
            <person name="Heitman J."/>
            <person name="Sun S."/>
            <person name="Springer D."/>
            <person name="Dromer F."/>
            <person name="Young S.K."/>
            <person name="Zeng Q."/>
            <person name="Gargeya S."/>
            <person name="Fitzgerald M."/>
            <person name="Abouelleil A."/>
            <person name="Alvarado L."/>
            <person name="Berlin A.M."/>
            <person name="Chapman S.B."/>
            <person name="Dewar J."/>
            <person name="Goldberg J."/>
            <person name="Griggs A."/>
            <person name="Gujja S."/>
            <person name="Hansen M."/>
            <person name="Howarth C."/>
            <person name="Imamovic A."/>
            <person name="Larimer J."/>
            <person name="McCowan C."/>
            <person name="Murphy C."/>
            <person name="Pearson M."/>
            <person name="Priest M."/>
            <person name="Roberts A."/>
            <person name="Saif S."/>
            <person name="Shea T."/>
            <person name="Sykes S."/>
            <person name="Wortman J."/>
            <person name="Nusbaum C."/>
            <person name="Birren B."/>
        </authorList>
    </citation>
    <scope>NUCLEOTIDE SEQUENCE</scope>
    <source>
        <strain evidence="3">CBS 10118</strain>
    </source>
</reference>
<dbReference type="InterPro" id="IPR036047">
    <property type="entry name" value="F-box-like_dom_sf"/>
</dbReference>
<protein>
    <recommendedName>
        <fullName evidence="1">F-box domain-containing protein</fullName>
    </recommendedName>
</protein>
<evidence type="ECO:0000259" key="1">
    <source>
        <dbReference type="PROSITE" id="PS50181"/>
    </source>
</evidence>
<dbReference type="Pfam" id="PF00646">
    <property type="entry name" value="F-box"/>
    <property type="match status" value="1"/>
</dbReference>
<organism evidence="2">
    <name type="scientific">Kwoniella bestiolae CBS 10118</name>
    <dbReference type="NCBI Taxonomy" id="1296100"/>
    <lineage>
        <taxon>Eukaryota</taxon>
        <taxon>Fungi</taxon>
        <taxon>Dikarya</taxon>
        <taxon>Basidiomycota</taxon>
        <taxon>Agaricomycotina</taxon>
        <taxon>Tremellomycetes</taxon>
        <taxon>Tremellales</taxon>
        <taxon>Cryptococcaceae</taxon>
        <taxon>Kwoniella</taxon>
    </lineage>
</organism>
<dbReference type="PROSITE" id="PS50181">
    <property type="entry name" value="FBOX"/>
    <property type="match status" value="1"/>
</dbReference>
<dbReference type="SMART" id="SM00256">
    <property type="entry name" value="FBOX"/>
    <property type="match status" value="1"/>
</dbReference>
<dbReference type="KEGG" id="kbi:30211351"/>
<reference evidence="3" key="4">
    <citation type="submission" date="2024-02" db="EMBL/GenBank/DDBJ databases">
        <title>Comparative genomics of Cryptococcus and Kwoniella reveals pathogenesis evolution and contrasting modes of karyotype evolution via chromosome fusion or intercentromeric recombination.</title>
        <authorList>
            <person name="Coelho M.A."/>
            <person name="David-Palma M."/>
            <person name="Shea T."/>
            <person name="Bowers K."/>
            <person name="McGinley-Smith S."/>
            <person name="Mohammad A.W."/>
            <person name="Gnirke A."/>
            <person name="Yurkov A.M."/>
            <person name="Nowrousian M."/>
            <person name="Sun S."/>
            <person name="Cuomo C.A."/>
            <person name="Heitman J."/>
        </authorList>
    </citation>
    <scope>NUCLEOTIDE SEQUENCE</scope>
    <source>
        <strain evidence="3">CBS 10118</strain>
    </source>
</reference>
<dbReference type="VEuPathDB" id="FungiDB:I302_06952"/>
<dbReference type="GeneID" id="30211351"/>
<dbReference type="SUPFAM" id="SSF81383">
    <property type="entry name" value="F-box domain"/>
    <property type="match status" value="1"/>
</dbReference>
<reference evidence="2" key="3">
    <citation type="submission" date="2014-01" db="EMBL/GenBank/DDBJ databases">
        <title>Evolution of pathogenesis and genome organization in the Tremellales.</title>
        <authorList>
            <person name="Cuomo C."/>
            <person name="Litvintseva A."/>
            <person name="Heitman J."/>
            <person name="Chen Y."/>
            <person name="Sun S."/>
            <person name="Springer D."/>
            <person name="Dromer F."/>
            <person name="Young S."/>
            <person name="Zeng Q."/>
            <person name="Chapman S."/>
            <person name="Gujja S."/>
            <person name="Saif S."/>
            <person name="Birren B."/>
        </authorList>
    </citation>
    <scope>NUCLEOTIDE SEQUENCE</scope>
    <source>
        <strain evidence="2">CBS 10118</strain>
    </source>
</reference>
<evidence type="ECO:0000313" key="4">
    <source>
        <dbReference type="Proteomes" id="UP000092730"/>
    </source>
</evidence>
<dbReference type="RefSeq" id="XP_019045036.1">
    <property type="nucleotide sequence ID" value="XM_019193559.1"/>
</dbReference>
<reference evidence="2" key="1">
    <citation type="submission" date="2013-07" db="EMBL/GenBank/DDBJ databases">
        <title>The Genome Sequence of Cryptococcus bestiolae CBS10118.</title>
        <authorList>
            <consortium name="The Broad Institute Genome Sequencing Platform"/>
            <person name="Cuomo C."/>
            <person name="Litvintseva A."/>
            <person name="Chen Y."/>
            <person name="Heitman J."/>
            <person name="Sun S."/>
            <person name="Springer D."/>
            <person name="Dromer F."/>
            <person name="Young S.K."/>
            <person name="Zeng Q."/>
            <person name="Gargeya S."/>
            <person name="Fitzgerald M."/>
            <person name="Abouelleil A."/>
            <person name="Alvarado L."/>
            <person name="Berlin A.M."/>
            <person name="Chapman S.B."/>
            <person name="Dewar J."/>
            <person name="Goldberg J."/>
            <person name="Griggs A."/>
            <person name="Gujja S."/>
            <person name="Hansen M."/>
            <person name="Howarth C."/>
            <person name="Imamovic A."/>
            <person name="Larimer J."/>
            <person name="McCowan C."/>
            <person name="Murphy C."/>
            <person name="Pearson M."/>
            <person name="Priest M."/>
            <person name="Roberts A."/>
            <person name="Saif S."/>
            <person name="Shea T."/>
            <person name="Sykes S."/>
            <person name="Wortman J."/>
            <person name="Nusbaum C."/>
            <person name="Birren B."/>
        </authorList>
    </citation>
    <scope>NUCLEOTIDE SEQUENCE [LARGE SCALE GENOMIC DNA]</scope>
    <source>
        <strain evidence="2">CBS 10118</strain>
    </source>
</reference>
<dbReference type="Proteomes" id="UP000092730">
    <property type="component" value="Chromosome 6"/>
</dbReference>
<dbReference type="InterPro" id="IPR001810">
    <property type="entry name" value="F-box_dom"/>
</dbReference>
<gene>
    <name evidence="2" type="ORF">I302_06952</name>
    <name evidence="3" type="ORF">I302_107312</name>
</gene>
<feature type="domain" description="F-box" evidence="1">
    <location>
        <begin position="1"/>
        <end position="44"/>
    </location>
</feature>
<dbReference type="EMBL" id="CP144546">
    <property type="protein sequence ID" value="WVW85274.1"/>
    <property type="molecule type" value="Genomic_DNA"/>
</dbReference>
<accession>A0A1B9FYW9</accession>
<keyword evidence="4" id="KW-1185">Reference proteome</keyword>
<dbReference type="AlphaFoldDB" id="A0A1B9FYW9"/>
<sequence length="328" mass="37198">MLTLPDDLLEICLARLPPQSIIACASTCKRINDIIATSTVIQLKLNQLLYDDETAFEDFEPTRSEYHLGENRKVLCVHGEHIAVGLDKAAVRDPEVNREGKYTLFDLKHFPTSNSPSTPEAQSKTFKVSFRPDSLVVDISKDLVIVMDRSHQGFNHLVVHVFKVFSSHDQPEYQGAEIMDLGPCFSLHDLRYALIVALGPKDTFTARFGASIRIFCWQDGAYLHSIDLPVEVMPGCFLSWVGSDLMVIRATMEKPLESFDFLDDWEIMRNHSSSFLFVYQVKDFSRTSAQQPLLPALFLSLPAQFCDFPPHIREMMSPDDHLENLSDL</sequence>
<dbReference type="OrthoDB" id="2745718at2759"/>
<proteinExistence type="predicted"/>
<evidence type="ECO:0000313" key="3">
    <source>
        <dbReference type="EMBL" id="WVW85274.1"/>
    </source>
</evidence>
<evidence type="ECO:0000313" key="2">
    <source>
        <dbReference type="EMBL" id="OCF23966.1"/>
    </source>
</evidence>
<dbReference type="EMBL" id="KI894023">
    <property type="protein sequence ID" value="OCF23966.1"/>
    <property type="molecule type" value="Genomic_DNA"/>
</dbReference>